<reference evidence="1 2" key="1">
    <citation type="submission" date="2018-07" db="EMBL/GenBank/DDBJ databases">
        <title>Draft genome sequence of Ancylomarina sp. M1P.</title>
        <authorList>
            <person name="Yadav S."/>
            <person name="Villanueva L."/>
            <person name="Damste J.S.S."/>
        </authorList>
    </citation>
    <scope>NUCLEOTIDE SEQUENCE [LARGE SCALE GENOMIC DNA]</scope>
    <source>
        <strain evidence="1 2">M1P</strain>
    </source>
</reference>
<evidence type="ECO:0000313" key="1">
    <source>
        <dbReference type="EMBL" id="RRG20045.1"/>
    </source>
</evidence>
<organism evidence="1 2">
    <name type="scientific">Ancylomarina euxinus</name>
    <dbReference type="NCBI Taxonomy" id="2283627"/>
    <lineage>
        <taxon>Bacteria</taxon>
        <taxon>Pseudomonadati</taxon>
        <taxon>Bacteroidota</taxon>
        <taxon>Bacteroidia</taxon>
        <taxon>Marinilabiliales</taxon>
        <taxon>Marinifilaceae</taxon>
        <taxon>Ancylomarina</taxon>
    </lineage>
</organism>
<name>A0A425XYI7_9BACT</name>
<keyword evidence="2" id="KW-1185">Reference proteome</keyword>
<dbReference type="GO" id="GO:0016301">
    <property type="term" value="F:kinase activity"/>
    <property type="evidence" value="ECO:0007669"/>
    <property type="project" value="UniProtKB-KW"/>
</dbReference>
<proteinExistence type="predicted"/>
<evidence type="ECO:0000313" key="2">
    <source>
        <dbReference type="Proteomes" id="UP000285794"/>
    </source>
</evidence>
<keyword evidence="1" id="KW-0808">Transferase</keyword>
<gene>
    <name evidence="1" type="ORF">DWB61_13470</name>
</gene>
<keyword evidence="1" id="KW-0418">Kinase</keyword>
<dbReference type="RefSeq" id="WP_125031409.1">
    <property type="nucleotide sequence ID" value="NZ_JAPXVP010000013.1"/>
</dbReference>
<protein>
    <submittedName>
        <fullName evidence="1">Cytidylate kinase-like family protein</fullName>
    </submittedName>
</protein>
<sequence>MKNILHQYMKNRYQHKEDESSKYKFPGPVITISRECGCHAINIANALVKNLTKITGEKWTVLSKEILVEAAEKLNLHPKKIEYVFESKEKSTWDEVFASMSNKYYKSDKQIKKTIAEVVQAMAKRGNCVIIGRGGVILTQDIERSLHLKLQAPLEWRATQLQKNHGGTLEEMKTYARTVDEKREILRNFFNKRPLELSHFDLVFNAMKLDDEIMVNTTIEILKAKKII</sequence>
<dbReference type="InterPro" id="IPR027417">
    <property type="entry name" value="P-loop_NTPase"/>
</dbReference>
<dbReference type="OrthoDB" id="9781180at2"/>
<dbReference type="AlphaFoldDB" id="A0A425XYI7"/>
<dbReference type="Proteomes" id="UP000285794">
    <property type="component" value="Unassembled WGS sequence"/>
</dbReference>
<comment type="caution">
    <text evidence="1">The sequence shown here is derived from an EMBL/GenBank/DDBJ whole genome shotgun (WGS) entry which is preliminary data.</text>
</comment>
<accession>A0A425XYI7</accession>
<dbReference type="EMBL" id="QQWG01000015">
    <property type="protein sequence ID" value="RRG20045.1"/>
    <property type="molecule type" value="Genomic_DNA"/>
</dbReference>
<dbReference type="Pfam" id="PF13189">
    <property type="entry name" value="Cytidylate_kin2"/>
    <property type="match status" value="1"/>
</dbReference>
<dbReference type="Gene3D" id="3.40.50.300">
    <property type="entry name" value="P-loop containing nucleotide triphosphate hydrolases"/>
    <property type="match status" value="1"/>
</dbReference>